<evidence type="ECO:0008006" key="4">
    <source>
        <dbReference type="Google" id="ProtNLM"/>
    </source>
</evidence>
<dbReference type="Gene3D" id="3.40.50.300">
    <property type="entry name" value="P-loop containing nucleotide triphosphate hydrolases"/>
    <property type="match status" value="1"/>
</dbReference>
<dbReference type="PANTHER" id="PTHR14241">
    <property type="entry name" value="INTERFERON-INDUCED PROTEIN 44"/>
    <property type="match status" value="1"/>
</dbReference>
<proteinExistence type="predicted"/>
<evidence type="ECO:0000313" key="3">
    <source>
        <dbReference type="Proteomes" id="UP000472267"/>
    </source>
</evidence>
<keyword evidence="3" id="KW-1185">Reference proteome</keyword>
<reference evidence="2" key="1">
    <citation type="submission" date="2019-06" db="EMBL/GenBank/DDBJ databases">
        <authorList>
            <consortium name="Wellcome Sanger Institute Data Sharing"/>
        </authorList>
    </citation>
    <scope>NUCLEOTIDE SEQUENCE [LARGE SCALE GENOMIC DNA]</scope>
</reference>
<dbReference type="Ensembl" id="ENSSFAT00005014889.1">
    <property type="protein sequence ID" value="ENSSFAP00005014288.1"/>
    <property type="gene ID" value="ENSSFAG00005007697.1"/>
</dbReference>
<dbReference type="InterPro" id="IPR027417">
    <property type="entry name" value="P-loop_NTPase"/>
</dbReference>
<dbReference type="SUPFAM" id="SSF52540">
    <property type="entry name" value="P-loop containing nucleoside triphosphate hydrolases"/>
    <property type="match status" value="1"/>
</dbReference>
<reference evidence="2" key="3">
    <citation type="submission" date="2025-09" db="UniProtKB">
        <authorList>
            <consortium name="Ensembl"/>
        </authorList>
    </citation>
    <scope>IDENTIFICATION</scope>
</reference>
<dbReference type="GO" id="GO:0006955">
    <property type="term" value="P:immune response"/>
    <property type="evidence" value="ECO:0007669"/>
    <property type="project" value="TreeGrafter"/>
</dbReference>
<sequence length="420" mass="47326">MKNFRSTLVHFFYFKIADLLISLSIKLHTDHPITTQKLSVQASPLPHRPPETLSVRGRDQPSILSNERPVSLQQNNPLSLPHGRSASGCLKCRALRGGVRKKPSQLLEISTHIYIKATMERCAVGVSNQGVIKSLVIPHQHEIYLAFFLHILVGTYSKLQPLIFLWNSRRRENLQRVKDYQPHSEAQHLRVLLHGPPGSGKSSFINSVDSALRGKTTTRALAATYNSFRIQRDRPGSHYPLVFSDTMGIERGSGTGAEVNEIKLILEGQFFPFFQFNSGSPPSAQFYNANPTINDKVHVLVCVIPASMLDLMDERKRGCQSIHFCSGLCSFLAGIPQVAILTKIDEACNVVQYSLQYVYRSYWLKKQVMSVMTGIPMHCIFPVRNYSSEIETDDDMDSLILSAMRKIIDYGEDFLNDQCD</sequence>
<protein>
    <recommendedName>
        <fullName evidence="4">G domain-containing protein</fullName>
    </recommendedName>
</protein>
<evidence type="ECO:0000256" key="1">
    <source>
        <dbReference type="SAM" id="MobiDB-lite"/>
    </source>
</evidence>
<accession>A0A672G5X0</accession>
<dbReference type="AlphaFoldDB" id="A0A672G5X0"/>
<gene>
    <name evidence="2" type="primary">LOC115403861</name>
</gene>
<reference evidence="2" key="2">
    <citation type="submission" date="2025-08" db="UniProtKB">
        <authorList>
            <consortium name="Ensembl"/>
        </authorList>
    </citation>
    <scope>IDENTIFICATION</scope>
</reference>
<organism evidence="2 3">
    <name type="scientific">Salarias fasciatus</name>
    <name type="common">Jewelled blenny</name>
    <name type="synonym">Blennius fasciatus</name>
    <dbReference type="NCBI Taxonomy" id="181472"/>
    <lineage>
        <taxon>Eukaryota</taxon>
        <taxon>Metazoa</taxon>
        <taxon>Chordata</taxon>
        <taxon>Craniata</taxon>
        <taxon>Vertebrata</taxon>
        <taxon>Euteleostomi</taxon>
        <taxon>Actinopterygii</taxon>
        <taxon>Neopterygii</taxon>
        <taxon>Teleostei</taxon>
        <taxon>Neoteleostei</taxon>
        <taxon>Acanthomorphata</taxon>
        <taxon>Ovalentaria</taxon>
        <taxon>Blenniimorphae</taxon>
        <taxon>Blenniiformes</taxon>
        <taxon>Blennioidei</taxon>
        <taxon>Blenniidae</taxon>
        <taxon>Salariinae</taxon>
        <taxon>Salarias</taxon>
    </lineage>
</organism>
<dbReference type="PANTHER" id="PTHR14241:SF32">
    <property type="entry name" value="VWFA DOMAIN-CONTAINING PROTEIN-RELATED"/>
    <property type="match status" value="1"/>
</dbReference>
<dbReference type="Proteomes" id="UP000472267">
    <property type="component" value="Chromosome 17"/>
</dbReference>
<feature type="region of interest" description="Disordered" evidence="1">
    <location>
        <begin position="40"/>
        <end position="62"/>
    </location>
</feature>
<dbReference type="CDD" id="cd00882">
    <property type="entry name" value="Ras_like_GTPase"/>
    <property type="match status" value="1"/>
</dbReference>
<name>A0A672G5X0_SALFA</name>
<evidence type="ECO:0000313" key="2">
    <source>
        <dbReference type="Ensembl" id="ENSSFAP00005014288.1"/>
    </source>
</evidence>
<dbReference type="InParanoid" id="A0A672G5X0"/>